<feature type="transmembrane region" description="Helical" evidence="5">
    <location>
        <begin position="337"/>
        <end position="358"/>
    </location>
</feature>
<evidence type="ECO:0000256" key="4">
    <source>
        <dbReference type="ARBA" id="ARBA00023136"/>
    </source>
</evidence>
<gene>
    <name evidence="6" type="ORF">OG350_02685</name>
</gene>
<dbReference type="CDD" id="cd17393">
    <property type="entry name" value="MFS_MosC_like"/>
    <property type="match status" value="1"/>
</dbReference>
<feature type="transmembrane region" description="Helical" evidence="5">
    <location>
        <begin position="214"/>
        <end position="236"/>
    </location>
</feature>
<evidence type="ECO:0000256" key="3">
    <source>
        <dbReference type="ARBA" id="ARBA00022989"/>
    </source>
</evidence>
<feature type="transmembrane region" description="Helical" evidence="5">
    <location>
        <begin position="280"/>
        <end position="298"/>
    </location>
</feature>
<keyword evidence="4 5" id="KW-0472">Membrane</keyword>
<evidence type="ECO:0000313" key="7">
    <source>
        <dbReference type="Proteomes" id="UP001622557"/>
    </source>
</evidence>
<dbReference type="InterPro" id="IPR011701">
    <property type="entry name" value="MFS"/>
</dbReference>
<evidence type="ECO:0000256" key="2">
    <source>
        <dbReference type="ARBA" id="ARBA00022692"/>
    </source>
</evidence>
<dbReference type="Gene3D" id="1.20.1250.20">
    <property type="entry name" value="MFS general substrate transporter like domains"/>
    <property type="match status" value="2"/>
</dbReference>
<dbReference type="SUPFAM" id="SSF103473">
    <property type="entry name" value="MFS general substrate transporter"/>
    <property type="match status" value="1"/>
</dbReference>
<evidence type="ECO:0000313" key="6">
    <source>
        <dbReference type="EMBL" id="WTQ79272.1"/>
    </source>
</evidence>
<feature type="transmembrane region" description="Helical" evidence="5">
    <location>
        <begin position="304"/>
        <end position="325"/>
    </location>
</feature>
<keyword evidence="2 5" id="KW-0812">Transmembrane</keyword>
<evidence type="ECO:0000256" key="1">
    <source>
        <dbReference type="ARBA" id="ARBA00004141"/>
    </source>
</evidence>
<feature type="transmembrane region" description="Helical" evidence="5">
    <location>
        <begin position="174"/>
        <end position="193"/>
    </location>
</feature>
<protein>
    <submittedName>
        <fullName evidence="6">MFS transporter</fullName>
    </submittedName>
</protein>
<sequence length="397" mass="39711">MKASTDRPARPRPDVRAARVRTATVFAVHGAVAGSFATRIPWIVDHLRISDGSLGVALLAPALGSLLAMPLASRLVHRFGGRAALRTLLGAWCLALLLPSLAPDVALLFAGLLVFGAAAGMADVVMNAAGVELEQALGRSVMASMHGMWGVGGLVASGAGSLAAATGVDARVHFAAAAAVLLCVGLYATQGVLDIRPRPGQQEPPRFALPPRSALAIGAVGFCAVFAEGASGNWSAVYLTSVAHASDGVAAGSYTGFACALALSRLLGDHVVRRIGVVNAVRLSGAVATIGLLLVVVARTPAPAICGFALVGIGVAVVLPLSFAAAGAAAVDTSRTIAGVATLTYTSNLLAPAVMGFVSDATSLPVSFALVALLTLSLVGTAAVLRPSGTPEKPAAT</sequence>
<keyword evidence="7" id="KW-1185">Reference proteome</keyword>
<feature type="transmembrane region" description="Helical" evidence="5">
    <location>
        <begin position="248"/>
        <end position="268"/>
    </location>
</feature>
<feature type="transmembrane region" description="Helical" evidence="5">
    <location>
        <begin position="147"/>
        <end position="168"/>
    </location>
</feature>
<name>A0ABZ1KHA9_STRAH</name>
<dbReference type="PANTHER" id="PTHR23514">
    <property type="entry name" value="BYPASS OF STOP CODON PROTEIN 6"/>
    <property type="match status" value="1"/>
</dbReference>
<feature type="transmembrane region" description="Helical" evidence="5">
    <location>
        <begin position="20"/>
        <end position="40"/>
    </location>
</feature>
<dbReference type="InterPro" id="IPR051788">
    <property type="entry name" value="MFS_Transporter"/>
</dbReference>
<dbReference type="GeneID" id="97279295"/>
<dbReference type="EMBL" id="CP108164">
    <property type="protein sequence ID" value="WTQ79272.1"/>
    <property type="molecule type" value="Genomic_DNA"/>
</dbReference>
<comment type="subcellular location">
    <subcellularLocation>
        <location evidence="1">Membrane</location>
        <topology evidence="1">Multi-pass membrane protein</topology>
    </subcellularLocation>
</comment>
<dbReference type="PANTHER" id="PTHR23514:SF13">
    <property type="entry name" value="INNER MEMBRANE PROTEIN YBJJ"/>
    <property type="match status" value="1"/>
</dbReference>
<organism evidence="6 7">
    <name type="scientific">Streptomyces achromogenes</name>
    <dbReference type="NCBI Taxonomy" id="67255"/>
    <lineage>
        <taxon>Bacteria</taxon>
        <taxon>Bacillati</taxon>
        <taxon>Actinomycetota</taxon>
        <taxon>Actinomycetes</taxon>
        <taxon>Kitasatosporales</taxon>
        <taxon>Streptomycetaceae</taxon>
        <taxon>Streptomyces</taxon>
    </lineage>
</organism>
<keyword evidence="3 5" id="KW-1133">Transmembrane helix</keyword>
<evidence type="ECO:0000256" key="5">
    <source>
        <dbReference type="SAM" id="Phobius"/>
    </source>
</evidence>
<dbReference type="InterPro" id="IPR036259">
    <property type="entry name" value="MFS_trans_sf"/>
</dbReference>
<accession>A0ABZ1KHA9</accession>
<reference evidence="6 7" key="1">
    <citation type="submission" date="2022-10" db="EMBL/GenBank/DDBJ databases">
        <title>The complete genomes of actinobacterial strains from the NBC collection.</title>
        <authorList>
            <person name="Joergensen T.S."/>
            <person name="Alvarez Arevalo M."/>
            <person name="Sterndorff E.B."/>
            <person name="Faurdal D."/>
            <person name="Vuksanovic O."/>
            <person name="Mourched A.-S."/>
            <person name="Charusanti P."/>
            <person name="Shaw S."/>
            <person name="Blin K."/>
            <person name="Weber T."/>
        </authorList>
    </citation>
    <scope>NUCLEOTIDE SEQUENCE [LARGE SCALE GENOMIC DNA]</scope>
    <source>
        <strain evidence="6 7">NBC_00156</strain>
    </source>
</reference>
<dbReference type="Pfam" id="PF07690">
    <property type="entry name" value="MFS_1"/>
    <property type="match status" value="1"/>
</dbReference>
<dbReference type="RefSeq" id="WP_051753721.1">
    <property type="nucleotide sequence ID" value="NZ_CP108164.1"/>
</dbReference>
<feature type="transmembrane region" description="Helical" evidence="5">
    <location>
        <begin position="52"/>
        <end position="71"/>
    </location>
</feature>
<feature type="transmembrane region" description="Helical" evidence="5">
    <location>
        <begin position="83"/>
        <end position="101"/>
    </location>
</feature>
<dbReference type="Proteomes" id="UP001622557">
    <property type="component" value="Chromosome"/>
</dbReference>
<feature type="transmembrane region" description="Helical" evidence="5">
    <location>
        <begin position="364"/>
        <end position="385"/>
    </location>
</feature>
<proteinExistence type="predicted"/>